<dbReference type="EMBL" id="BTRK01000001">
    <property type="protein sequence ID" value="GMR33957.1"/>
    <property type="molecule type" value="Genomic_DNA"/>
</dbReference>
<evidence type="ECO:0000313" key="1">
    <source>
        <dbReference type="EMBL" id="GMR33957.1"/>
    </source>
</evidence>
<dbReference type="Proteomes" id="UP001328107">
    <property type="component" value="Unassembled WGS sequence"/>
</dbReference>
<dbReference type="AlphaFoldDB" id="A0AAN4Z9U0"/>
<feature type="non-terminal residue" evidence="1">
    <location>
        <position position="1"/>
    </location>
</feature>
<protein>
    <submittedName>
        <fullName evidence="1">Uncharacterized protein</fullName>
    </submittedName>
</protein>
<sequence length="75" mass="7910">AIKCHVGAKTPDVSISSVQYCPYGISYCQKVMIGGVTTKSCDNDLTCTWWGKDAVLLFAAPCAAARAICATPQPL</sequence>
<keyword evidence="2" id="KW-1185">Reference proteome</keyword>
<reference evidence="2" key="1">
    <citation type="submission" date="2022-10" db="EMBL/GenBank/DDBJ databases">
        <title>Genome assembly of Pristionchus species.</title>
        <authorList>
            <person name="Yoshida K."/>
            <person name="Sommer R.J."/>
        </authorList>
    </citation>
    <scope>NUCLEOTIDE SEQUENCE [LARGE SCALE GENOMIC DNA]</scope>
    <source>
        <strain evidence="2">RS5460</strain>
    </source>
</reference>
<accession>A0AAN4Z9U0</accession>
<feature type="non-terminal residue" evidence="1">
    <location>
        <position position="75"/>
    </location>
</feature>
<gene>
    <name evidence="1" type="ORF">PMAYCL1PPCAC_04152</name>
</gene>
<organism evidence="1 2">
    <name type="scientific">Pristionchus mayeri</name>
    <dbReference type="NCBI Taxonomy" id="1317129"/>
    <lineage>
        <taxon>Eukaryota</taxon>
        <taxon>Metazoa</taxon>
        <taxon>Ecdysozoa</taxon>
        <taxon>Nematoda</taxon>
        <taxon>Chromadorea</taxon>
        <taxon>Rhabditida</taxon>
        <taxon>Rhabditina</taxon>
        <taxon>Diplogasteromorpha</taxon>
        <taxon>Diplogasteroidea</taxon>
        <taxon>Neodiplogasteridae</taxon>
        <taxon>Pristionchus</taxon>
    </lineage>
</organism>
<name>A0AAN4Z9U0_9BILA</name>
<comment type="caution">
    <text evidence="1">The sequence shown here is derived from an EMBL/GenBank/DDBJ whole genome shotgun (WGS) entry which is preliminary data.</text>
</comment>
<evidence type="ECO:0000313" key="2">
    <source>
        <dbReference type="Proteomes" id="UP001328107"/>
    </source>
</evidence>
<proteinExistence type="predicted"/>